<comment type="caution">
    <text evidence="8">The sequence shown here is derived from an EMBL/GenBank/DDBJ whole genome shotgun (WGS) entry which is preliminary data.</text>
</comment>
<comment type="subcellular location">
    <subcellularLocation>
        <location evidence="1">Cell membrane</location>
        <topology evidence="1">Multi-pass membrane protein</topology>
    </subcellularLocation>
</comment>
<dbReference type="AlphaFoldDB" id="A0AB34R6E5"/>
<organism evidence="8 9">
    <name type="scientific">Sanguibacteroides justesenii</name>
    <dbReference type="NCBI Taxonomy" id="1547597"/>
    <lineage>
        <taxon>Bacteria</taxon>
        <taxon>Pseudomonadati</taxon>
        <taxon>Bacteroidota</taxon>
        <taxon>Bacteroidia</taxon>
        <taxon>Bacteroidales</taxon>
        <taxon>Porphyromonadaceae</taxon>
        <taxon>Sanguibacteroides</taxon>
    </lineage>
</organism>
<evidence type="ECO:0000256" key="3">
    <source>
        <dbReference type="ARBA" id="ARBA00022692"/>
    </source>
</evidence>
<evidence type="ECO:0000256" key="1">
    <source>
        <dbReference type="ARBA" id="ARBA00004651"/>
    </source>
</evidence>
<feature type="transmembrane region" description="Helical" evidence="6">
    <location>
        <begin position="31"/>
        <end position="51"/>
    </location>
</feature>
<feature type="transmembrane region" description="Helical" evidence="6">
    <location>
        <begin position="6"/>
        <end position="22"/>
    </location>
</feature>
<feature type="domain" description="Cardiolipin synthase N-terminal" evidence="7">
    <location>
        <begin position="11"/>
        <end position="50"/>
    </location>
</feature>
<dbReference type="Proteomes" id="UP000031937">
    <property type="component" value="Unassembled WGS sequence"/>
</dbReference>
<evidence type="ECO:0000256" key="5">
    <source>
        <dbReference type="ARBA" id="ARBA00023136"/>
    </source>
</evidence>
<keyword evidence="5 6" id="KW-0472">Membrane</keyword>
<gene>
    <name evidence="8" type="ORF">IE90_07130</name>
</gene>
<dbReference type="Pfam" id="PF13396">
    <property type="entry name" value="PLDc_N"/>
    <property type="match status" value="1"/>
</dbReference>
<dbReference type="RefSeq" id="WP_041503156.1">
    <property type="nucleotide sequence ID" value="NZ_JPIT01000018.1"/>
</dbReference>
<reference evidence="8 9" key="1">
    <citation type="submission" date="2014-07" db="EMBL/GenBank/DDBJ databases">
        <title>Porphyromonadaceae bacterium OUH 334697 = ATCC BAA-2682 = DSM 28341 draft genome.</title>
        <authorList>
            <person name="Sydenham T.V."/>
            <person name="Hasman H."/>
            <person name="Justesen U.S."/>
        </authorList>
    </citation>
    <scope>NUCLEOTIDE SEQUENCE [LARGE SCALE GENOMIC DNA]</scope>
    <source>
        <strain evidence="8 9">OUH 334697</strain>
    </source>
</reference>
<keyword evidence="4 6" id="KW-1133">Transmembrane helix</keyword>
<proteinExistence type="predicted"/>
<keyword evidence="3 6" id="KW-0812">Transmembrane</keyword>
<name>A0AB34R6E5_9PORP</name>
<dbReference type="GO" id="GO:0005886">
    <property type="term" value="C:plasma membrane"/>
    <property type="evidence" value="ECO:0007669"/>
    <property type="project" value="UniProtKB-SubCell"/>
</dbReference>
<dbReference type="EMBL" id="JPIT01000018">
    <property type="protein sequence ID" value="KIO45196.1"/>
    <property type="molecule type" value="Genomic_DNA"/>
</dbReference>
<evidence type="ECO:0000256" key="6">
    <source>
        <dbReference type="SAM" id="Phobius"/>
    </source>
</evidence>
<keyword evidence="2" id="KW-1003">Cell membrane</keyword>
<evidence type="ECO:0000313" key="9">
    <source>
        <dbReference type="Proteomes" id="UP000031937"/>
    </source>
</evidence>
<evidence type="ECO:0000313" key="8">
    <source>
        <dbReference type="EMBL" id="KIO45196.1"/>
    </source>
</evidence>
<evidence type="ECO:0000256" key="4">
    <source>
        <dbReference type="ARBA" id="ARBA00022989"/>
    </source>
</evidence>
<evidence type="ECO:0000259" key="7">
    <source>
        <dbReference type="Pfam" id="PF13396"/>
    </source>
</evidence>
<evidence type="ECO:0000256" key="2">
    <source>
        <dbReference type="ARBA" id="ARBA00022475"/>
    </source>
</evidence>
<dbReference type="InterPro" id="IPR027379">
    <property type="entry name" value="CLS_N"/>
</dbReference>
<sequence>MGLIIYIIGIVATIYAILDLVKKNISTPCKLLFIIVLLLTSWIGLIIYFLYAKDHVEEWCKQ</sequence>
<protein>
    <recommendedName>
        <fullName evidence="7">Cardiolipin synthase N-terminal domain-containing protein</fullName>
    </recommendedName>
</protein>
<accession>A0AB34R6E5</accession>